<proteinExistence type="predicted"/>
<gene>
    <name evidence="2" type="ORF">QFW80_14305</name>
</gene>
<dbReference type="InterPro" id="IPR029442">
    <property type="entry name" value="GyrI-like"/>
</dbReference>
<name>A0ABT6JNN2_9GAMM</name>
<dbReference type="Gene3D" id="3.20.80.10">
    <property type="entry name" value="Regulatory factor, effector binding domain"/>
    <property type="match status" value="1"/>
</dbReference>
<feature type="domain" description="GyrI-like small molecule binding" evidence="1">
    <location>
        <begin position="7"/>
        <end position="129"/>
    </location>
</feature>
<dbReference type="InterPro" id="IPR011256">
    <property type="entry name" value="Reg_factor_effector_dom_sf"/>
</dbReference>
<evidence type="ECO:0000259" key="1">
    <source>
        <dbReference type="Pfam" id="PF06445"/>
    </source>
</evidence>
<dbReference type="RefSeq" id="WP_280602652.1">
    <property type="nucleotide sequence ID" value="NZ_JARXRN010000028.1"/>
</dbReference>
<evidence type="ECO:0000313" key="2">
    <source>
        <dbReference type="EMBL" id="MDH5831691.1"/>
    </source>
</evidence>
<dbReference type="Pfam" id="PF06445">
    <property type="entry name" value="GyrI-like"/>
    <property type="match status" value="1"/>
</dbReference>
<evidence type="ECO:0000313" key="3">
    <source>
        <dbReference type="Proteomes" id="UP001156831"/>
    </source>
</evidence>
<accession>A0ABT6JNN2</accession>
<dbReference type="Proteomes" id="UP001156831">
    <property type="component" value="Unassembled WGS sequence"/>
</dbReference>
<dbReference type="EMBL" id="JARXRN010000028">
    <property type="protein sequence ID" value="MDH5831691.1"/>
    <property type="molecule type" value="Genomic_DNA"/>
</dbReference>
<reference evidence="2 3" key="1">
    <citation type="submission" date="2023-04" db="EMBL/GenBank/DDBJ databases">
        <title>Luteimonas sp. M1R5S18.</title>
        <authorList>
            <person name="Sun J.-Q."/>
        </authorList>
    </citation>
    <scope>NUCLEOTIDE SEQUENCE [LARGE SCALE GENOMIC DNA]</scope>
    <source>
        <strain evidence="2 3">M1R5S18</strain>
    </source>
</reference>
<keyword evidence="3" id="KW-1185">Reference proteome</keyword>
<protein>
    <submittedName>
        <fullName evidence="2">GyrI-like domain-containing protein</fullName>
    </submittedName>
</protein>
<organism evidence="2 3">
    <name type="scientific">Luteimonas rhizosphaericola</name>
    <dbReference type="NCBI Taxonomy" id="3042024"/>
    <lineage>
        <taxon>Bacteria</taxon>
        <taxon>Pseudomonadati</taxon>
        <taxon>Pseudomonadota</taxon>
        <taxon>Gammaproteobacteria</taxon>
        <taxon>Lysobacterales</taxon>
        <taxon>Lysobacteraceae</taxon>
        <taxon>Luteimonas</taxon>
    </lineage>
</organism>
<dbReference type="SUPFAM" id="SSF55136">
    <property type="entry name" value="Probable bacterial effector-binding domain"/>
    <property type="match status" value="1"/>
</dbReference>
<comment type="caution">
    <text evidence="2">The sequence shown here is derived from an EMBL/GenBank/DDBJ whole genome shotgun (WGS) entry which is preliminary data.</text>
</comment>
<sequence>MLSLPCIVERPATPYVALRKDVTLPFDDEIPAILAQLSAYLAQRGLEAVGPVFFKHNVVDMPHLQMEFGVPLAHPVEAGGEFTSGMLPAGHHAEITYTGPYDDLITVNAVLIGWSKHAGLVFDSRRQPDGEWFAHRSEILHNSPAGESDPRMLRTTVTIKLEDGTTYPDA</sequence>